<evidence type="ECO:0000313" key="18">
    <source>
        <dbReference type="EMBL" id="CAD7704200.1"/>
    </source>
</evidence>
<dbReference type="InterPro" id="IPR007080">
    <property type="entry name" value="RNA_pol_Rpb1_1"/>
</dbReference>
<dbReference type="FunFam" id="1.10.274.100:FF:000001">
    <property type="entry name" value="DNA-directed RNA polymerase subunit"/>
    <property type="match status" value="1"/>
</dbReference>
<dbReference type="Pfam" id="PF04990">
    <property type="entry name" value="RNA_pol_Rpb1_7"/>
    <property type="match status" value="1"/>
</dbReference>
<name>A0A8S1JAU6_9CHLO</name>
<dbReference type="InterPro" id="IPR038593">
    <property type="entry name" value="RNA_pol_Rpb1_7_sf"/>
</dbReference>
<dbReference type="SUPFAM" id="SSF64484">
    <property type="entry name" value="beta and beta-prime subunits of DNA dependent RNA-polymerase"/>
    <property type="match status" value="1"/>
</dbReference>
<dbReference type="CDD" id="cd02584">
    <property type="entry name" value="RNAP_II_Rpb1_C"/>
    <property type="match status" value="1"/>
</dbReference>
<dbReference type="GO" id="GO:0006366">
    <property type="term" value="P:transcription by RNA polymerase II"/>
    <property type="evidence" value="ECO:0007669"/>
    <property type="project" value="InterPro"/>
</dbReference>
<dbReference type="Gene3D" id="6.20.50.80">
    <property type="match status" value="1"/>
</dbReference>
<feature type="compositionally biased region" description="Low complexity" evidence="16">
    <location>
        <begin position="1682"/>
        <end position="1695"/>
    </location>
</feature>
<evidence type="ECO:0000256" key="14">
    <source>
        <dbReference type="ARBA" id="ARBA00023242"/>
    </source>
</evidence>
<keyword evidence="4" id="KW-0597">Phosphoprotein</keyword>
<keyword evidence="5" id="KW-0934">Plastid</keyword>
<evidence type="ECO:0000256" key="3">
    <source>
        <dbReference type="ARBA" id="ARBA00022478"/>
    </source>
</evidence>
<dbReference type="InterPro" id="IPR007081">
    <property type="entry name" value="RNA_pol_Rpb1_5"/>
</dbReference>
<evidence type="ECO:0000256" key="2">
    <source>
        <dbReference type="ARBA" id="ARBA00007207"/>
    </source>
</evidence>
<dbReference type="GO" id="GO:0003677">
    <property type="term" value="F:DNA binding"/>
    <property type="evidence" value="ECO:0007669"/>
    <property type="project" value="UniProtKB-KW"/>
</dbReference>
<dbReference type="InterPro" id="IPR000684">
    <property type="entry name" value="RNA_pol_II_repeat_euk"/>
</dbReference>
<comment type="catalytic activity">
    <reaction evidence="15">
        <text>RNA(n) + a ribonucleoside 5'-triphosphate = RNA(n+1) + diphosphate</text>
        <dbReference type="Rhea" id="RHEA:21248"/>
        <dbReference type="Rhea" id="RHEA-COMP:14527"/>
        <dbReference type="Rhea" id="RHEA-COMP:17342"/>
        <dbReference type="ChEBI" id="CHEBI:33019"/>
        <dbReference type="ChEBI" id="CHEBI:61557"/>
        <dbReference type="ChEBI" id="CHEBI:140395"/>
        <dbReference type="EC" id="2.7.7.6"/>
    </reaction>
</comment>
<keyword evidence="12" id="KW-0238">DNA-binding</keyword>
<evidence type="ECO:0000256" key="7">
    <source>
        <dbReference type="ARBA" id="ARBA00022695"/>
    </source>
</evidence>
<feature type="compositionally biased region" description="Low complexity" evidence="16">
    <location>
        <begin position="1541"/>
        <end position="1559"/>
    </location>
</feature>
<keyword evidence="13 15" id="KW-0804">Transcription</keyword>
<evidence type="ECO:0000256" key="1">
    <source>
        <dbReference type="ARBA" id="ARBA00004123"/>
    </source>
</evidence>
<dbReference type="Pfam" id="PF04992">
    <property type="entry name" value="RNA_pol_Rpb1_6"/>
    <property type="match status" value="1"/>
</dbReference>
<evidence type="ECO:0000256" key="8">
    <source>
        <dbReference type="ARBA" id="ARBA00022723"/>
    </source>
</evidence>
<keyword evidence="8" id="KW-0479">Metal-binding</keyword>
<keyword evidence="6 15" id="KW-0808">Transferase</keyword>
<evidence type="ECO:0000256" key="13">
    <source>
        <dbReference type="ARBA" id="ARBA00023163"/>
    </source>
</evidence>
<comment type="function">
    <text evidence="15">DNA-dependent RNA polymerase catalyzes the transcription of DNA into RNA using the four ribonucleoside triphosphates as substrates.</text>
</comment>
<comment type="similarity">
    <text evidence="2">Belongs to the RNA polymerase beta' chain family. RpoC1 subfamily.</text>
</comment>
<feature type="region of interest" description="Disordered" evidence="16">
    <location>
        <begin position="1300"/>
        <end position="1751"/>
    </location>
</feature>
<feature type="compositionally biased region" description="Low complexity" evidence="16">
    <location>
        <begin position="1364"/>
        <end position="1531"/>
    </location>
</feature>
<dbReference type="InterPro" id="IPR006592">
    <property type="entry name" value="RNA_pol_N"/>
</dbReference>
<feature type="compositionally biased region" description="Polar residues" evidence="16">
    <location>
        <begin position="1666"/>
        <end position="1675"/>
    </location>
</feature>
<dbReference type="Pfam" id="PF00623">
    <property type="entry name" value="RNA_pol_Rpb1_2"/>
    <property type="match status" value="1"/>
</dbReference>
<dbReference type="InterPro" id="IPR038120">
    <property type="entry name" value="Rpb1_funnel_sf"/>
</dbReference>
<dbReference type="Gene3D" id="1.10.132.30">
    <property type="match status" value="1"/>
</dbReference>
<dbReference type="Gene3D" id="2.40.40.20">
    <property type="match status" value="1"/>
</dbReference>
<dbReference type="Pfam" id="PF04997">
    <property type="entry name" value="RNA_pol_Rpb1_1"/>
    <property type="match status" value="1"/>
</dbReference>
<sequence length="1751" mass="193837">MEFPRTRGDEMAETERKQELSAERAYDILKHVSDEDYEALGFNVKMARPDWFILTILPVPPPYVRPSVMMDSSARCEDDLTHKLFDIIRANNDLRRQEQNGAPQHIINEYSDLLQFHITTYFDNTIPGMPRSNQRSGRPIKSISQRLKGKEGRIRGNLMGKRVDFSARTVITGDANIGIDELGIPWSIALNMTYPETVTPFNYEKLKKLVENGPHPPAGETGVMFIIREDGRRLDLRYLKKDSDRHLEMGYKVERHLMNGDVVLFNRQPSLHKMSMMGHRVKILPYSTFRLNLAVTSPYNADFDGDEMNMHVPQTPETRAETLELMMVPKCVVSPQANKPVIGIVQDPLLGCRLITKRDTFIDKELFMNILLHMDGWDGKIPQPTILKPKVLWTGKQVFSMFLPKVNVRREAQWYKDKEPEDFSPEDTQVLIQNGELLMGTLCKSTLGKSGGGLVHTIWMEKGPEAARGFLNNTQYTVNHWLLQHGFSIGIGDTVADTSTMRAINDIINEAKIQVKDVIEKFQCGKLEAQPGRSIMDSFEHKVNQTLNEARDSAGQKAQHSLKYTNNVVRMVTAGSKGSFINISQMIACVGQQNVEGKRIPFGFSQRTLPHFTKDDFGPESRGFVENSYLRGLTPQEFFFHAMGGREGLIDTAVKTSSTGYIQRRLVKAMEDLMIRYDGTVRNSAGEVVQFLYGDDGMDGVGIEAQKMEHLRMDDTTLERMYRIDLDSDFKPDWIETSHWEEMRSDLEVREILDTEYETILQDLHILRTQILENGRPRVHLPVNIKRLIWNAQKMFKCKPHKRKSTGLSPLYIIEKVQEIAEKIIVVPGDDLLSQEAQVNATFLFMSLMRNTLAAKRVLRDYRLTRDAFDWVVGEVVSRFHMAKCHPGECIGTIAAQSVGEPTTQMTLNTFHFAGVSAKNVTLGVPRLTEIINIAKNIKTPSLSVYLNGEARYNKEKAKEIQCDLEFTRLRNVVQTTEIWYDPDPLTSVVPEDKEWVDQYYVLGFDEDVDQARLTPWVLRIVLQKEMMLDKSLTLKKIAEKISLNYEDFLYCIFTDDNANVLVLRVRIVADEMSKGEGDYADYSEALRKLEQMLLELEIQGIPNINKVFIREEKSDVIDFEGGTGYREHKECLLDTEGVNLLEVMCQPGVDYTRTTSNHMVEVFSVLGIEAVRSGLLKELRGVIEFDGSYVNYRHLAILCDTMTYRGHMMAITRHGINRSEKSPLAQSSFEETVDVLFRAAMNAEVDIMQGVSENVMLGQLCPIGTGCFDLLLNERMLMDAVDVEQMGYDVPDLAMTNLGHLTPGRSPGLTPGRASPSFLMSPGMGSPVPNNVLFSPGDRGPFSPTPTTPGPYYSASPLPPGQSPSSPQYSPTSPSYTPKTLSQTSPGYSPTSPTYSPTSPSYSPSSPSYSPTSPSYSPTSPSYSPTSPSYSPTSPSYSPTSPSYSPTSPSYSPTSPSYSPTSPSYSPTSPSYSPASPSYSPTSPSYSPASPSYSPTSPSFSPASPKYSPTSPQYSPTSPQYSPTSPQYSPGGRPSDPATSPGYSPSSPVYSPTSPQYSGGASPNYSPTSPKYSMSPRYSPSSPQYSGGASPNYSPTSPQYVGGASPSSPNYSPTSPQYIAGASPSSPNYSPTSPQYVARASPSSPNYSPTSPRYSPSSPAGRLSPSYSPTSPIQSPGADGYATYSPTSPLTSPGSGSGAGARRASGGGSSSPSYSPTSPEYSPGVTGGSTGRRTYSPESPTYSPSSPQVN</sequence>
<evidence type="ECO:0000256" key="4">
    <source>
        <dbReference type="ARBA" id="ARBA00022553"/>
    </source>
</evidence>
<feature type="compositionally biased region" description="Low complexity" evidence="16">
    <location>
        <begin position="1606"/>
        <end position="1617"/>
    </location>
</feature>
<dbReference type="Gene3D" id="3.30.1360.140">
    <property type="match status" value="1"/>
</dbReference>
<dbReference type="InterPro" id="IPR007083">
    <property type="entry name" value="RNA_pol_Rpb1_4"/>
</dbReference>
<comment type="subcellular location">
    <subcellularLocation>
        <location evidence="1">Nucleus</location>
    </subcellularLocation>
</comment>
<keyword evidence="19" id="KW-1185">Reference proteome</keyword>
<dbReference type="GO" id="GO:0003899">
    <property type="term" value="F:DNA-directed RNA polymerase activity"/>
    <property type="evidence" value="ECO:0007669"/>
    <property type="project" value="UniProtKB-EC"/>
</dbReference>
<dbReference type="Gene3D" id="3.30.1490.180">
    <property type="entry name" value="RNA polymerase ii"/>
    <property type="match status" value="1"/>
</dbReference>
<organism evidence="18 19">
    <name type="scientific">Ostreobium quekettii</name>
    <dbReference type="NCBI Taxonomy" id="121088"/>
    <lineage>
        <taxon>Eukaryota</taxon>
        <taxon>Viridiplantae</taxon>
        <taxon>Chlorophyta</taxon>
        <taxon>core chlorophytes</taxon>
        <taxon>Ulvophyceae</taxon>
        <taxon>TCBD clade</taxon>
        <taxon>Bryopsidales</taxon>
        <taxon>Ostreobineae</taxon>
        <taxon>Ostreobiaceae</taxon>
        <taxon>Ostreobium</taxon>
    </lineage>
</organism>
<dbReference type="Gene3D" id="4.10.860.120">
    <property type="entry name" value="RNA polymerase II, clamp domain"/>
    <property type="match status" value="1"/>
</dbReference>
<dbReference type="CDD" id="cd02733">
    <property type="entry name" value="RNAP_II_RPB1_N"/>
    <property type="match status" value="1"/>
</dbReference>
<dbReference type="FunFam" id="2.40.40.20:FF:000019">
    <property type="entry name" value="DNA-directed RNA polymerase II subunit RPB1"/>
    <property type="match status" value="1"/>
</dbReference>
<keyword evidence="10" id="KW-0862">Zinc</keyword>
<dbReference type="FunFam" id="1.10.150.390:FF:000001">
    <property type="entry name" value="DNA-directed RNA polymerase subunit"/>
    <property type="match status" value="1"/>
</dbReference>
<dbReference type="Gene3D" id="1.10.274.100">
    <property type="entry name" value="RNA polymerase Rpb1, domain 3"/>
    <property type="match status" value="1"/>
</dbReference>
<evidence type="ECO:0000256" key="5">
    <source>
        <dbReference type="ARBA" id="ARBA00022640"/>
    </source>
</evidence>
<dbReference type="InterPro" id="IPR007066">
    <property type="entry name" value="RNA_pol_Rpb1_3"/>
</dbReference>
<dbReference type="GO" id="GO:0005665">
    <property type="term" value="C:RNA polymerase II, core complex"/>
    <property type="evidence" value="ECO:0007669"/>
    <property type="project" value="TreeGrafter"/>
</dbReference>
<dbReference type="InterPro" id="IPR045867">
    <property type="entry name" value="DNA-dir_RpoC_beta_prime"/>
</dbReference>
<dbReference type="Gene3D" id="6.10.250.2940">
    <property type="match status" value="1"/>
</dbReference>
<dbReference type="InterPro" id="IPR000722">
    <property type="entry name" value="RNA_pol_asu"/>
</dbReference>
<protein>
    <recommendedName>
        <fullName evidence="15">DNA-directed RNA polymerase subunit</fullName>
        <ecNumber evidence="15">2.7.7.6</ecNumber>
    </recommendedName>
</protein>
<evidence type="ECO:0000256" key="6">
    <source>
        <dbReference type="ARBA" id="ARBA00022679"/>
    </source>
</evidence>
<dbReference type="InterPro" id="IPR007073">
    <property type="entry name" value="RNA_pol_Rpb1_7"/>
</dbReference>
<evidence type="ECO:0000259" key="17">
    <source>
        <dbReference type="SMART" id="SM00663"/>
    </source>
</evidence>
<dbReference type="NCBIfam" id="NF006336">
    <property type="entry name" value="PRK08566.1"/>
    <property type="match status" value="1"/>
</dbReference>
<reference evidence="18" key="1">
    <citation type="submission" date="2020-12" db="EMBL/GenBank/DDBJ databases">
        <authorList>
            <person name="Iha C."/>
        </authorList>
    </citation>
    <scope>NUCLEOTIDE SEQUENCE</scope>
</reference>
<keyword evidence="11" id="KW-0460">Magnesium</keyword>
<evidence type="ECO:0000256" key="9">
    <source>
        <dbReference type="ARBA" id="ARBA00022737"/>
    </source>
</evidence>
<evidence type="ECO:0000313" key="19">
    <source>
        <dbReference type="Proteomes" id="UP000708148"/>
    </source>
</evidence>
<feature type="compositionally biased region" description="Low complexity" evidence="16">
    <location>
        <begin position="1570"/>
        <end position="1592"/>
    </location>
</feature>
<evidence type="ECO:0000256" key="10">
    <source>
        <dbReference type="ARBA" id="ARBA00022833"/>
    </source>
</evidence>
<feature type="compositionally biased region" description="Low complexity" evidence="16">
    <location>
        <begin position="1711"/>
        <end position="1725"/>
    </location>
</feature>
<dbReference type="Pfam" id="PF04998">
    <property type="entry name" value="RNA_pol_Rpb1_5"/>
    <property type="match status" value="1"/>
</dbReference>
<dbReference type="OrthoDB" id="270392at2759"/>
<dbReference type="EC" id="2.7.7.6" evidence="15"/>
<dbReference type="Gene3D" id="1.10.150.390">
    <property type="match status" value="1"/>
</dbReference>
<dbReference type="PRINTS" id="PR01217">
    <property type="entry name" value="PRICHEXTENSN"/>
</dbReference>
<feature type="compositionally biased region" description="Low complexity" evidence="16">
    <location>
        <begin position="1735"/>
        <end position="1751"/>
    </location>
</feature>
<dbReference type="SMART" id="SM00663">
    <property type="entry name" value="RPOLA_N"/>
    <property type="match status" value="1"/>
</dbReference>
<feature type="domain" description="RNA polymerase N-terminal" evidence="17">
    <location>
        <begin position="50"/>
        <end position="356"/>
    </location>
</feature>
<feature type="compositionally biased region" description="Gly residues" evidence="16">
    <location>
        <begin position="1696"/>
        <end position="1710"/>
    </location>
</feature>
<accession>A0A8S1JAU6</accession>
<evidence type="ECO:0000256" key="12">
    <source>
        <dbReference type="ARBA" id="ARBA00023125"/>
    </source>
</evidence>
<evidence type="ECO:0000256" key="11">
    <source>
        <dbReference type="ARBA" id="ARBA00022842"/>
    </source>
</evidence>
<keyword evidence="14" id="KW-0539">Nucleus</keyword>
<keyword evidence="9" id="KW-0677">Repeat</keyword>
<dbReference type="FunFam" id="1.10.132.30:FF:000001">
    <property type="entry name" value="DNA-directed RNA polymerase subunit"/>
    <property type="match status" value="1"/>
</dbReference>
<keyword evidence="7 15" id="KW-0548">Nucleotidyltransferase</keyword>
<proteinExistence type="inferred from homology"/>
<dbReference type="Pfam" id="PF04983">
    <property type="entry name" value="RNA_pol_Rpb1_3"/>
    <property type="match status" value="1"/>
</dbReference>
<evidence type="ECO:0000256" key="16">
    <source>
        <dbReference type="SAM" id="MobiDB-lite"/>
    </source>
</evidence>
<feature type="compositionally biased region" description="Polar residues" evidence="16">
    <location>
        <begin position="1560"/>
        <end position="1569"/>
    </location>
</feature>
<evidence type="ECO:0000256" key="15">
    <source>
        <dbReference type="RuleBase" id="RU004279"/>
    </source>
</evidence>
<dbReference type="Proteomes" id="UP000708148">
    <property type="component" value="Unassembled WGS sequence"/>
</dbReference>
<gene>
    <name evidence="18" type="ORF">OSTQU699_LOCUS9557</name>
</gene>
<dbReference type="Pfam" id="PF05000">
    <property type="entry name" value="RNA_pol_Rpb1_4"/>
    <property type="match status" value="1"/>
</dbReference>
<feature type="compositionally biased region" description="Low complexity" evidence="16">
    <location>
        <begin position="1624"/>
        <end position="1635"/>
    </location>
</feature>
<dbReference type="InterPro" id="IPR044893">
    <property type="entry name" value="RNA_pol_Rpb1_clamp_domain"/>
</dbReference>
<dbReference type="PANTHER" id="PTHR19376:SF37">
    <property type="entry name" value="DNA-DIRECTED RNA POLYMERASE II SUBUNIT RPB1"/>
    <property type="match status" value="1"/>
</dbReference>
<keyword evidence="3 15" id="KW-0240">DNA-directed RNA polymerase</keyword>
<dbReference type="Pfam" id="PF05001">
    <property type="entry name" value="RNA_pol_Rpb1_R"/>
    <property type="match status" value="15"/>
</dbReference>
<dbReference type="InterPro" id="IPR007075">
    <property type="entry name" value="RNA_pol_Rpb1_6"/>
</dbReference>
<dbReference type="PROSITE" id="PS00115">
    <property type="entry name" value="RNA_POL_II_REPEAT"/>
    <property type="match status" value="9"/>
</dbReference>
<dbReference type="EMBL" id="CAJHUC010002692">
    <property type="protein sequence ID" value="CAD7704200.1"/>
    <property type="molecule type" value="Genomic_DNA"/>
</dbReference>
<dbReference type="PANTHER" id="PTHR19376">
    <property type="entry name" value="DNA-DIRECTED RNA POLYMERASE"/>
    <property type="match status" value="1"/>
</dbReference>
<dbReference type="InterPro" id="IPR042102">
    <property type="entry name" value="RNA_pol_Rpb1_3_sf"/>
</dbReference>
<comment type="caution">
    <text evidence="18">The sequence shown here is derived from an EMBL/GenBank/DDBJ whole genome shotgun (WGS) entry which is preliminary data.</text>
</comment>
<feature type="compositionally biased region" description="Low complexity" evidence="16">
    <location>
        <begin position="1642"/>
        <end position="1660"/>
    </location>
</feature>
<dbReference type="GO" id="GO:0046872">
    <property type="term" value="F:metal ion binding"/>
    <property type="evidence" value="ECO:0007669"/>
    <property type="project" value="UniProtKB-KW"/>
</dbReference>